<name>A0A9Q1IU98_SYNKA</name>
<keyword evidence="4" id="KW-1185">Reference proteome</keyword>
<dbReference type="PANTHER" id="PTHR24401:SF29">
    <property type="entry name" value="SI:CH211-243P7.3-RELATED"/>
    <property type="match status" value="1"/>
</dbReference>
<evidence type="ECO:0000256" key="1">
    <source>
        <dbReference type="SAM" id="MobiDB-lite"/>
    </source>
</evidence>
<proteinExistence type="predicted"/>
<organism evidence="3 4">
    <name type="scientific">Synaphobranchus kaupii</name>
    <name type="common">Kaup's arrowtooth eel</name>
    <dbReference type="NCBI Taxonomy" id="118154"/>
    <lineage>
        <taxon>Eukaryota</taxon>
        <taxon>Metazoa</taxon>
        <taxon>Chordata</taxon>
        <taxon>Craniata</taxon>
        <taxon>Vertebrata</taxon>
        <taxon>Euteleostomi</taxon>
        <taxon>Actinopterygii</taxon>
        <taxon>Neopterygii</taxon>
        <taxon>Teleostei</taxon>
        <taxon>Anguilliformes</taxon>
        <taxon>Synaphobranchidae</taxon>
        <taxon>Synaphobranchus</taxon>
    </lineage>
</organism>
<gene>
    <name evidence="3" type="ORF">SKAU_G00207910</name>
</gene>
<comment type="caution">
    <text evidence="3">The sequence shown here is derived from an EMBL/GenBank/DDBJ whole genome shotgun (WGS) entry which is preliminary data.</text>
</comment>
<dbReference type="OrthoDB" id="8931359at2759"/>
<feature type="domain" description="DUF6729" evidence="2">
    <location>
        <begin position="384"/>
        <end position="552"/>
    </location>
</feature>
<dbReference type="Proteomes" id="UP001152622">
    <property type="component" value="Chromosome 7"/>
</dbReference>
<dbReference type="Pfam" id="PF20499">
    <property type="entry name" value="DUF6729"/>
    <property type="match status" value="1"/>
</dbReference>
<feature type="compositionally biased region" description="Polar residues" evidence="1">
    <location>
        <begin position="253"/>
        <end position="274"/>
    </location>
</feature>
<dbReference type="EMBL" id="JAINUF010000007">
    <property type="protein sequence ID" value="KAJ8353224.1"/>
    <property type="molecule type" value="Genomic_DNA"/>
</dbReference>
<protein>
    <recommendedName>
        <fullName evidence="2">DUF6729 domain-containing protein</fullName>
    </recommendedName>
</protein>
<evidence type="ECO:0000313" key="4">
    <source>
        <dbReference type="Proteomes" id="UP001152622"/>
    </source>
</evidence>
<accession>A0A9Q1IU98</accession>
<sequence length="1295" mass="146597">MAQKAGPFFPGKVTVHFRKGALGFLRQDPTESARLIKNNPSLQDRSAPIKQEVVRHNAHAVVFQNGGDYTDRTELLGEYILQFGKYKGKSFKWLLENDIGYTIYLSRRVDKETTAGTFTAEGHSKDSLLSFLEYAHSFQEIQDLLAYEGKKQAPPVSVASVGDNLVGFGQRALSTWKDVWESRADGYAYFILARKCAPGTQMHKLQQFLLLQQRQQEVATATVVASTRSAQGSQLVMDDDEELEAAMLSLSPSKLETQPSSPATCTKNQPTAPASRTEGPDVPSAPVKTPVPVPVELLRVFPKATETVVQNAPAPAKNLKETLLHEAVTQPTTLPAPPPPLPPTYDQELLHWNCSQQQRVWMKTELGVLGLWPGSLPVRHPMNMVSLWRHPPQPELIDNLSDLPSPKYFQLHPYFIWKPESSLMERARNNYVLPCLHGCPQPQIVSAGVGRPRAVVGISGQYYVFASRLCCKACRKHWFADNPQWLCRLPLRLRNILPAVLTYKKAICKTIMHELRRTGKSPGDMANQVMEMLHLKYEQAHLAYLHSVENVRDGEVGVLGHRTITGFIRGDTEAAPFGRYSDADGWSGVSISAFYLTDCLLHEFQRQEEDINLLLQGTFGQVLRSDHTRKVARKVTLTSGTMSSYAVMNENWMILSWVMVQSESEASLEPLYEGLAQRYTTAGVQKASYQWMDRDCCAAFKVLDSKPNEHLSWDSWKTTEAIVAEATGGNFLNKCASRSKFNKDIVVKLDLFHCMQRFCRECVSEHHALYSSFCQFLSYAFTVVDQQDLRKLKEAYTFCGIVPAEPTKQHIRDHCRKKIPPPAELAERVESVLWHFHLATDPNNLPLFKPSMLKTWRIQRVHILRDCLSDPELEDGIQYRYGGTLQLNHVQGEGAVVPIWIPVRGTSQQEGYHFHQAQWVTGNKVSPELFQAQGITGVARWNFQRLVDLKQPGVPRSLPLPVSASPRSIRTGPIKTGGRLFVLDHSRWTQAMRAAIDGLLTKYHGQKDFLKLVDHDYAAMVHHSSTDPNSLLHPTTKVHISRYVKHLAKLQNTSSSLNPSPEKLFETQQLWKRLTTDSVVSIPVVPLPPAPVNPPAVTAPLTEAAVEKMVVNILQKQQQQQQQQPPLKKRTKTCLACGQPKSRYENKGSSVHFFYQGGQERYFYCSTKVYNTYKGEGLTNPQMSFVDFMQTPFFQREMDAMKLRVQEKRLKRTSAEKVQKGRLCRFCHKELKQGPNSPHIHTGFPGVAGKYIYCPAKVFSEYEQQGMAREMTWREFQASTFYEKEKQRWLAEKGK</sequence>
<dbReference type="PANTHER" id="PTHR24401">
    <property type="entry name" value="SI:CH211-243P7.3-RELATED"/>
    <property type="match status" value="1"/>
</dbReference>
<evidence type="ECO:0000313" key="3">
    <source>
        <dbReference type="EMBL" id="KAJ8353224.1"/>
    </source>
</evidence>
<feature type="region of interest" description="Disordered" evidence="1">
    <location>
        <begin position="253"/>
        <end position="288"/>
    </location>
</feature>
<reference evidence="3" key="1">
    <citation type="journal article" date="2023" name="Science">
        <title>Genome structures resolve the early diversification of teleost fishes.</title>
        <authorList>
            <person name="Parey E."/>
            <person name="Louis A."/>
            <person name="Montfort J."/>
            <person name="Bouchez O."/>
            <person name="Roques C."/>
            <person name="Iampietro C."/>
            <person name="Lluch J."/>
            <person name="Castinel A."/>
            <person name="Donnadieu C."/>
            <person name="Desvignes T."/>
            <person name="Floi Bucao C."/>
            <person name="Jouanno E."/>
            <person name="Wen M."/>
            <person name="Mejri S."/>
            <person name="Dirks R."/>
            <person name="Jansen H."/>
            <person name="Henkel C."/>
            <person name="Chen W.J."/>
            <person name="Zahm M."/>
            <person name="Cabau C."/>
            <person name="Klopp C."/>
            <person name="Thompson A.W."/>
            <person name="Robinson-Rechavi M."/>
            <person name="Braasch I."/>
            <person name="Lecointre G."/>
            <person name="Bobe J."/>
            <person name="Postlethwait J.H."/>
            <person name="Berthelot C."/>
            <person name="Roest Crollius H."/>
            <person name="Guiguen Y."/>
        </authorList>
    </citation>
    <scope>NUCLEOTIDE SEQUENCE</scope>
    <source>
        <strain evidence="3">WJC10195</strain>
    </source>
</reference>
<evidence type="ECO:0000259" key="2">
    <source>
        <dbReference type="Pfam" id="PF20499"/>
    </source>
</evidence>
<dbReference type="InterPro" id="IPR046616">
    <property type="entry name" value="DUF6729"/>
</dbReference>